<dbReference type="AlphaFoldDB" id="A0A1X0QN02"/>
<dbReference type="VEuPathDB" id="FungiDB:BCV72DRAFT_322950"/>
<protein>
    <recommendedName>
        <fullName evidence="2">Tc1-like transposase DDE domain-containing protein</fullName>
    </recommendedName>
</protein>
<sequence length="71" mass="8233">LKKGTTAYQIMKLMESGMDILDSHGMKKTLIVMNNCRIHRSRFFVDAINKCGYNSLFMPPYSPFVNLTEER</sequence>
<accession>A0A1X0QN02</accession>
<organism evidence="1">
    <name type="scientific">Rhizopus microsporus var. microsporus</name>
    <dbReference type="NCBI Taxonomy" id="86635"/>
    <lineage>
        <taxon>Eukaryota</taxon>
        <taxon>Fungi</taxon>
        <taxon>Fungi incertae sedis</taxon>
        <taxon>Mucoromycota</taxon>
        <taxon>Mucoromycotina</taxon>
        <taxon>Mucoromycetes</taxon>
        <taxon>Mucorales</taxon>
        <taxon>Mucorineae</taxon>
        <taxon>Rhizopodaceae</taxon>
        <taxon>Rhizopus</taxon>
    </lineage>
</organism>
<reference evidence="1" key="1">
    <citation type="journal article" date="2016" name="Proc. Natl. Acad. Sci. U.S.A.">
        <title>Lipid metabolic changes in an early divergent fungus govern the establishment of a mutualistic symbiosis with endobacteria.</title>
        <authorList>
            <person name="Lastovetsky O.A."/>
            <person name="Gaspar M.L."/>
            <person name="Mondo S.J."/>
            <person name="LaButti K.M."/>
            <person name="Sandor L."/>
            <person name="Grigoriev I.V."/>
            <person name="Henry S.A."/>
            <person name="Pawlowska T.E."/>
        </authorList>
    </citation>
    <scope>NUCLEOTIDE SEQUENCE [LARGE SCALE GENOMIC DNA]</scope>
    <source>
        <strain evidence="1">ATCC 52814</strain>
    </source>
</reference>
<feature type="non-terminal residue" evidence="1">
    <location>
        <position position="1"/>
    </location>
</feature>
<gene>
    <name evidence="1" type="ORF">BCV72DRAFT_322950</name>
</gene>
<dbReference type="EMBL" id="KV922180">
    <property type="protein sequence ID" value="ORE01126.1"/>
    <property type="molecule type" value="Genomic_DNA"/>
</dbReference>
<evidence type="ECO:0008006" key="2">
    <source>
        <dbReference type="Google" id="ProtNLM"/>
    </source>
</evidence>
<dbReference type="Proteomes" id="UP000242414">
    <property type="component" value="Unassembled WGS sequence"/>
</dbReference>
<dbReference type="InterPro" id="IPR036397">
    <property type="entry name" value="RNaseH_sf"/>
</dbReference>
<dbReference type="Gene3D" id="3.30.420.10">
    <property type="entry name" value="Ribonuclease H-like superfamily/Ribonuclease H"/>
    <property type="match status" value="1"/>
</dbReference>
<proteinExistence type="predicted"/>
<dbReference type="GO" id="GO:0003676">
    <property type="term" value="F:nucleic acid binding"/>
    <property type="evidence" value="ECO:0007669"/>
    <property type="project" value="InterPro"/>
</dbReference>
<evidence type="ECO:0000313" key="1">
    <source>
        <dbReference type="EMBL" id="ORE01126.1"/>
    </source>
</evidence>
<name>A0A1X0QN02_RHIZD</name>